<comment type="catalytic activity">
    <reaction evidence="14">
        <text>N(6)-L-threonylcarbamoyladenosine(37) in tRNA + (sulfur carrier)-SH + AH2 + 2 S-adenosyl-L-methionine = 2-methylsulfanyl-N(6)-L-threonylcarbamoyladenosine(37) in tRNA + (sulfur carrier)-H + 5'-deoxyadenosine + L-methionine + A + S-adenosyl-L-homocysteine + 2 H(+)</text>
        <dbReference type="Rhea" id="RHEA:37075"/>
        <dbReference type="Rhea" id="RHEA-COMP:10163"/>
        <dbReference type="Rhea" id="RHEA-COMP:11092"/>
        <dbReference type="Rhea" id="RHEA-COMP:14737"/>
        <dbReference type="Rhea" id="RHEA-COMP:14739"/>
        <dbReference type="ChEBI" id="CHEBI:13193"/>
        <dbReference type="ChEBI" id="CHEBI:15378"/>
        <dbReference type="ChEBI" id="CHEBI:17319"/>
        <dbReference type="ChEBI" id="CHEBI:17499"/>
        <dbReference type="ChEBI" id="CHEBI:29917"/>
        <dbReference type="ChEBI" id="CHEBI:57844"/>
        <dbReference type="ChEBI" id="CHEBI:57856"/>
        <dbReference type="ChEBI" id="CHEBI:59789"/>
        <dbReference type="ChEBI" id="CHEBI:64428"/>
        <dbReference type="ChEBI" id="CHEBI:74418"/>
        <dbReference type="ChEBI" id="CHEBI:74420"/>
        <dbReference type="EC" id="2.8.4.5"/>
    </reaction>
</comment>
<dbReference type="Gene3D" id="3.40.50.12160">
    <property type="entry name" value="Methylthiotransferase, N-terminal domain"/>
    <property type="match status" value="1"/>
</dbReference>
<dbReference type="EC" id="2.8.4.5" evidence="4"/>
<evidence type="ECO:0000256" key="12">
    <source>
        <dbReference type="ARBA" id="ARBA00023014"/>
    </source>
</evidence>
<dbReference type="GO" id="GO:0005783">
    <property type="term" value="C:endoplasmic reticulum"/>
    <property type="evidence" value="ECO:0007669"/>
    <property type="project" value="TreeGrafter"/>
</dbReference>
<dbReference type="InterPro" id="IPR006638">
    <property type="entry name" value="Elp3/MiaA/NifB-like_rSAM"/>
</dbReference>
<comment type="cofactor">
    <cofactor evidence="1">
        <name>[4Fe-4S] cluster</name>
        <dbReference type="ChEBI" id="CHEBI:49883"/>
    </cofactor>
</comment>
<feature type="compositionally biased region" description="Basic and acidic residues" evidence="15">
    <location>
        <begin position="678"/>
        <end position="699"/>
    </location>
</feature>
<keyword evidence="11" id="KW-0408">Iron</keyword>
<dbReference type="InterPro" id="IPR007197">
    <property type="entry name" value="rSAM"/>
</dbReference>
<feature type="compositionally biased region" description="Basic and acidic residues" evidence="15">
    <location>
        <begin position="210"/>
        <end position="224"/>
    </location>
</feature>
<evidence type="ECO:0000313" key="20">
    <source>
        <dbReference type="Proteomes" id="UP000221165"/>
    </source>
</evidence>
<keyword evidence="16" id="KW-1133">Transmembrane helix</keyword>
<dbReference type="InterPro" id="IPR006466">
    <property type="entry name" value="MiaB-like_arc_euk"/>
</dbReference>
<dbReference type="Proteomes" id="UP000221165">
    <property type="component" value="Unassembled WGS sequence"/>
</dbReference>
<dbReference type="GO" id="GO:0051539">
    <property type="term" value="F:4 iron, 4 sulfur cluster binding"/>
    <property type="evidence" value="ECO:0007669"/>
    <property type="project" value="UniProtKB-KW"/>
</dbReference>
<evidence type="ECO:0000256" key="4">
    <source>
        <dbReference type="ARBA" id="ARBA00013273"/>
    </source>
</evidence>
<dbReference type="PROSITE" id="PS51918">
    <property type="entry name" value="RADICAL_SAM"/>
    <property type="match status" value="1"/>
</dbReference>
<evidence type="ECO:0000256" key="2">
    <source>
        <dbReference type="ARBA" id="ARBA00002399"/>
    </source>
</evidence>
<keyword evidence="10" id="KW-0479">Metal-binding</keyword>
<comment type="function">
    <text evidence="2">Catalyzes the methylthiolation of N6-threonylcarbamoyladenosine (t(6)A), leading to the formation of 2-methylthio-N6-threonylcarbamoyladenosine (ms(2)t(6)A) at position 37 in tRNAs that read codons beginning with adenine.</text>
</comment>
<dbReference type="PANTHER" id="PTHR11918">
    <property type="entry name" value="RADICAL SAM PROTEINS"/>
    <property type="match status" value="1"/>
</dbReference>
<feature type="compositionally biased region" description="Basic and acidic residues" evidence="15">
    <location>
        <begin position="93"/>
        <end position="110"/>
    </location>
</feature>
<keyword evidence="20" id="KW-1185">Reference proteome</keyword>
<evidence type="ECO:0000259" key="18">
    <source>
        <dbReference type="PROSITE" id="PS51918"/>
    </source>
</evidence>
<feature type="compositionally biased region" description="Basic and acidic residues" evidence="15">
    <location>
        <begin position="120"/>
        <end position="131"/>
    </location>
</feature>
<feature type="compositionally biased region" description="Acidic residues" evidence="15">
    <location>
        <begin position="163"/>
        <end position="184"/>
    </location>
</feature>
<dbReference type="SUPFAM" id="SSF102114">
    <property type="entry name" value="Radical SAM enzymes"/>
    <property type="match status" value="1"/>
</dbReference>
<dbReference type="PANTHER" id="PTHR11918:SF45">
    <property type="entry name" value="THREONYLCARBAMOYLADENOSINE TRNA METHYLTHIOTRANSFERASE"/>
    <property type="match status" value="1"/>
</dbReference>
<keyword evidence="16" id="KW-0472">Membrane</keyword>
<evidence type="ECO:0000256" key="14">
    <source>
        <dbReference type="ARBA" id="ARBA00051661"/>
    </source>
</evidence>
<keyword evidence="9" id="KW-0819">tRNA processing</keyword>
<evidence type="ECO:0000256" key="9">
    <source>
        <dbReference type="ARBA" id="ARBA00022694"/>
    </source>
</evidence>
<organism evidence="19 20">
    <name type="scientific">Cystoisospora suis</name>
    <dbReference type="NCBI Taxonomy" id="483139"/>
    <lineage>
        <taxon>Eukaryota</taxon>
        <taxon>Sar</taxon>
        <taxon>Alveolata</taxon>
        <taxon>Apicomplexa</taxon>
        <taxon>Conoidasida</taxon>
        <taxon>Coccidia</taxon>
        <taxon>Eucoccidiorida</taxon>
        <taxon>Eimeriorina</taxon>
        <taxon>Sarcocystidae</taxon>
        <taxon>Cystoisospora</taxon>
    </lineage>
</organism>
<dbReference type="InterPro" id="IPR013848">
    <property type="entry name" value="Methylthiotransferase_N"/>
</dbReference>
<evidence type="ECO:0000256" key="15">
    <source>
        <dbReference type="SAM" id="MobiDB-lite"/>
    </source>
</evidence>
<feature type="compositionally biased region" description="Acidic residues" evidence="15">
    <location>
        <begin position="555"/>
        <end position="564"/>
    </location>
</feature>
<dbReference type="OrthoDB" id="1730074at2759"/>
<comment type="similarity">
    <text evidence="3">Belongs to the methylthiotransferase family. CDKAL1 subfamily.</text>
</comment>
<feature type="compositionally biased region" description="Basic and acidic residues" evidence="15">
    <location>
        <begin position="493"/>
        <end position="515"/>
    </location>
</feature>
<dbReference type="InterPro" id="IPR038135">
    <property type="entry name" value="Methylthiotransferase_N_sf"/>
</dbReference>
<name>A0A2C6LE80_9APIC</name>
<evidence type="ECO:0000256" key="7">
    <source>
        <dbReference type="ARBA" id="ARBA00022679"/>
    </source>
</evidence>
<feature type="region of interest" description="Disordered" evidence="15">
    <location>
        <begin position="359"/>
        <end position="607"/>
    </location>
</feature>
<reference evidence="19 20" key="1">
    <citation type="journal article" date="2017" name="Int. J. Parasitol.">
        <title>The genome of the protozoan parasite Cystoisospora suis and a reverse vaccinology approach to identify vaccine candidates.</title>
        <authorList>
            <person name="Palmieri N."/>
            <person name="Shrestha A."/>
            <person name="Ruttkowski B."/>
            <person name="Beck T."/>
            <person name="Vogl C."/>
            <person name="Tomley F."/>
            <person name="Blake D.P."/>
            <person name="Joachim A."/>
        </authorList>
    </citation>
    <scope>NUCLEOTIDE SEQUENCE [LARGE SCALE GENOMIC DNA]</scope>
    <source>
        <strain evidence="19 20">Wien I</strain>
    </source>
</reference>
<dbReference type="RefSeq" id="XP_067926678.1">
    <property type="nucleotide sequence ID" value="XM_068061345.1"/>
</dbReference>
<feature type="compositionally biased region" description="Pro residues" evidence="15">
    <location>
        <begin position="393"/>
        <end position="407"/>
    </location>
</feature>
<dbReference type="Pfam" id="PF04055">
    <property type="entry name" value="Radical_SAM"/>
    <property type="match status" value="1"/>
</dbReference>
<feature type="compositionally biased region" description="Low complexity" evidence="15">
    <location>
        <begin position="372"/>
        <end position="392"/>
    </location>
</feature>
<evidence type="ECO:0000256" key="1">
    <source>
        <dbReference type="ARBA" id="ARBA00001966"/>
    </source>
</evidence>
<evidence type="ECO:0000256" key="5">
    <source>
        <dbReference type="ARBA" id="ARBA00018810"/>
    </source>
</evidence>
<feature type="compositionally biased region" description="Polar residues" evidence="15">
    <location>
        <begin position="225"/>
        <end position="239"/>
    </location>
</feature>
<feature type="domain" description="Radical SAM core" evidence="18">
    <location>
        <begin position="773"/>
        <end position="1011"/>
    </location>
</feature>
<feature type="compositionally biased region" description="Basic residues" evidence="15">
    <location>
        <begin position="200"/>
        <end position="209"/>
    </location>
</feature>
<dbReference type="EMBL" id="MIGC01000444">
    <property type="protein sequence ID" value="PHJ25006.1"/>
    <property type="molecule type" value="Genomic_DNA"/>
</dbReference>
<dbReference type="GeneID" id="94424556"/>
<feature type="compositionally biased region" description="Basic and acidic residues" evidence="15">
    <location>
        <begin position="140"/>
        <end position="162"/>
    </location>
</feature>
<dbReference type="InterPro" id="IPR058240">
    <property type="entry name" value="rSAM_sf"/>
</dbReference>
<gene>
    <name evidence="19" type="ORF">CSUI_001139</name>
</gene>
<dbReference type="GO" id="GO:0035598">
    <property type="term" value="F:tRNA (N(6)-L-threonylcarbamoyladenosine(37)-C(2))-methylthiotransferase activity"/>
    <property type="evidence" value="ECO:0007669"/>
    <property type="project" value="UniProtKB-EC"/>
</dbReference>
<evidence type="ECO:0000259" key="17">
    <source>
        <dbReference type="PROSITE" id="PS51449"/>
    </source>
</evidence>
<evidence type="ECO:0000256" key="8">
    <source>
        <dbReference type="ARBA" id="ARBA00022691"/>
    </source>
</evidence>
<proteinExistence type="inferred from homology"/>
<evidence type="ECO:0000256" key="13">
    <source>
        <dbReference type="ARBA" id="ARBA00031213"/>
    </source>
</evidence>
<dbReference type="VEuPathDB" id="ToxoDB:CSUI_001139"/>
<dbReference type="AlphaFoldDB" id="A0A2C6LE80"/>
<feature type="compositionally biased region" description="Low complexity" evidence="15">
    <location>
        <begin position="408"/>
        <end position="428"/>
    </location>
</feature>
<dbReference type="Gene3D" id="3.80.30.20">
    <property type="entry name" value="tm_1862 like domain"/>
    <property type="match status" value="1"/>
</dbReference>
<dbReference type="PROSITE" id="PS51449">
    <property type="entry name" value="MTTASE_N"/>
    <property type="match status" value="1"/>
</dbReference>
<keyword evidence="6" id="KW-0004">4Fe-4S</keyword>
<evidence type="ECO:0000256" key="6">
    <source>
        <dbReference type="ARBA" id="ARBA00022485"/>
    </source>
</evidence>
<keyword evidence="16" id="KW-0812">Transmembrane</keyword>
<dbReference type="FunFam" id="3.80.30.20:FF:000002">
    <property type="entry name" value="threonylcarbamoyladenosine tRNA methylthiotransferase isoform X2"/>
    <property type="match status" value="1"/>
</dbReference>
<evidence type="ECO:0000313" key="19">
    <source>
        <dbReference type="EMBL" id="PHJ25006.1"/>
    </source>
</evidence>
<comment type="caution">
    <text evidence="19">The sequence shown here is derived from an EMBL/GenBank/DDBJ whole genome shotgun (WGS) entry which is preliminary data.</text>
</comment>
<sequence>MTTATTTSMNLGKGGGGTPPLTAVTSSSFDSPAAAAATALTGLAVRKTCSEMSSSPVLRRSWSPFWFPAALCVSLSGCALGLYYWYSTTRRESEEVERDQKKQERQRITTERYGTGGGCDGHEAEKERDVSVGRSNSLEGESRERQLLERKNDFDDGGHTDGNEQEGEEGEQDLEDLETSDEERAEARDVTRGVYVQPTHRVKQLKRRGNREGRRKDGHGEDTSRFSNIQTKRPSSGSGDQDLLQDKTEITEEEEFLEEELSDRMKPTSDESMLFLPGRQKIFVKTFGCAHNQSDSEYMMGLLDAAGYVFVDSLDEADLCLINSCTVKSPSEFALYSVIQQALQIEVPTASAVRAGHRGCSEVSPVTPAYESPHGGSKKSSSSSSQEASPSGPLSPKPVLPSSPHHPSPNTTLDSPTSTPVQSPTPLSEKTTEASECGGGERDQRNPLDTMASLEEDSSVPILPHPSREECTQVESDVPEGVAAEVRNKQQKKTTEGERRHDEDKGESSHLVSEKEECECNGQVSTASCGGSCCCSSSSGCKPPSPKPGSKDSEEGGEEDEETAGGENKKSSEEQGCGEADEKGSSCCCDSSPCSTGVANSPSTCGGHIKKKYGKDKKGVKEDERMKEAKKVSIVLKQRRTKPIPCVVAGCVPHAAGESNTSEKRSKKNVVSGDKKIVEELDVDAGHDGDVNREGEEKGKTKKKGASRGGSKAVKGEVEKKGGETSEQRDLLNRCSIVGVHAIDRIVEVVEEALKGNVVRLTGKRKLPSLDLPKIRRNALIEIVPISTGCLGSCTYCKTKHARGELGSYSEDAIEKRVRSALAEGVKQIWLTSEDSGAYGLDCGSSLTSLLTRLAKVVLEPQGDQSLMLRVGMSNPPFLLQQLNKAVEVFKHPNVFEFLHLPLQSGSNDVLTAMNREYTAQQFEYVVETLLSHFPHMTIATDIICGFPGETEEDHQQTLDLLKRWKFPVVNISQFYPRPGTPAASMKQLPSQIVKRRSREVTALFESYTCHDWMLHTTQMVWFTATSDRSNHTVGQTRQYVKVLTARDDALLGRCCLMYITATEKWHVVAVRAEPVQPAAALRPALRGTLEE</sequence>
<evidence type="ECO:0000256" key="3">
    <source>
        <dbReference type="ARBA" id="ARBA00008616"/>
    </source>
</evidence>
<feature type="region of interest" description="Disordered" evidence="15">
    <location>
        <begin position="678"/>
        <end position="725"/>
    </location>
</feature>
<dbReference type="InterPro" id="IPR020612">
    <property type="entry name" value="Methylthiotransferase_CS"/>
</dbReference>
<protein>
    <recommendedName>
        <fullName evidence="5">Threonylcarbamoyladenosine tRNA methylthiotransferase</fullName>
        <ecNumber evidence="4">2.8.4.5</ecNumber>
    </recommendedName>
    <alternativeName>
        <fullName evidence="13">tRNA-t(6)A37 methylthiotransferase</fullName>
    </alternativeName>
</protein>
<dbReference type="PROSITE" id="PS01278">
    <property type="entry name" value="MTTASE_RADICAL"/>
    <property type="match status" value="1"/>
</dbReference>
<feature type="region of interest" description="Disordered" evidence="15">
    <location>
        <begin position="93"/>
        <end position="245"/>
    </location>
</feature>
<dbReference type="NCBIfam" id="TIGR01578">
    <property type="entry name" value="MiaB-like-B"/>
    <property type="match status" value="1"/>
</dbReference>
<evidence type="ECO:0000256" key="11">
    <source>
        <dbReference type="ARBA" id="ARBA00023004"/>
    </source>
</evidence>
<feature type="compositionally biased region" description="Basic and acidic residues" evidence="15">
    <location>
        <begin position="714"/>
        <end position="725"/>
    </location>
</feature>
<dbReference type="SMART" id="SM00729">
    <property type="entry name" value="Elp3"/>
    <property type="match status" value="1"/>
</dbReference>
<dbReference type="InterPro" id="IPR023404">
    <property type="entry name" value="rSAM_horseshoe"/>
</dbReference>
<dbReference type="SFLD" id="SFLDS00029">
    <property type="entry name" value="Radical_SAM"/>
    <property type="match status" value="1"/>
</dbReference>
<keyword evidence="12" id="KW-0411">Iron-sulfur</keyword>
<feature type="transmembrane region" description="Helical" evidence="16">
    <location>
        <begin position="65"/>
        <end position="86"/>
    </location>
</feature>
<accession>A0A2C6LE80</accession>
<evidence type="ECO:0000256" key="16">
    <source>
        <dbReference type="SAM" id="Phobius"/>
    </source>
</evidence>
<keyword evidence="8" id="KW-0949">S-adenosyl-L-methionine</keyword>
<feature type="domain" description="MTTase N-terminal" evidence="17">
    <location>
        <begin position="280"/>
        <end position="356"/>
    </location>
</feature>
<keyword evidence="7" id="KW-0808">Transferase</keyword>
<dbReference type="SFLD" id="SFLDG01082">
    <property type="entry name" value="B12-binding_domain_containing"/>
    <property type="match status" value="1"/>
</dbReference>
<evidence type="ECO:0000256" key="10">
    <source>
        <dbReference type="ARBA" id="ARBA00022723"/>
    </source>
</evidence>
<dbReference type="Pfam" id="PF00919">
    <property type="entry name" value="UPF0004"/>
    <property type="match status" value="1"/>
</dbReference>
<dbReference type="GO" id="GO:0046872">
    <property type="term" value="F:metal ion binding"/>
    <property type="evidence" value="ECO:0007669"/>
    <property type="project" value="UniProtKB-KW"/>
</dbReference>